<dbReference type="PANTHER" id="PTHR12514">
    <property type="entry name" value="ENHANCER OF YELLOW 2 TRANSCRIPTION FACTOR"/>
    <property type="match status" value="1"/>
</dbReference>
<dbReference type="GO" id="GO:0000124">
    <property type="term" value="C:SAGA complex"/>
    <property type="evidence" value="ECO:0007669"/>
    <property type="project" value="UniProtKB-UniRule"/>
</dbReference>
<dbReference type="InterPro" id="IPR038212">
    <property type="entry name" value="TF_EnY2_sf"/>
</dbReference>
<keyword evidence="1" id="KW-0539">Nucleus</keyword>
<comment type="function">
    <text evidence="1">Involved in mRNA export coupled transcription activation by association with both the TREX-2 and the SAGA complexes. The transcription regulatory histone acetylation (HAT) complex SAGA is a multiprotein complex that activates transcription by remodeling chromatin and mediating histone acetylation and deubiquitination. Within the SAGA complex, participates to a subcomplex that specifically deubiquitinates histones. The SAGA complex is recruited to specific gene promoters by activators, where it is required for transcription. The TREX-2 complex functions in docking export-competent ribonucleoprotein particles (mRNPs) to the nuclear entrance of the nuclear pore complex (nuclear basket). TREX-2 participates in mRNA export and accurate chromatin positioning in the nucleus by tethering genes to the nuclear periphery.</text>
</comment>
<dbReference type="Gene3D" id="1.10.246.140">
    <property type="match status" value="1"/>
</dbReference>
<dbReference type="GO" id="GO:0006368">
    <property type="term" value="P:transcription elongation by RNA polymerase II"/>
    <property type="evidence" value="ECO:0007669"/>
    <property type="project" value="UniProtKB-UniRule"/>
</dbReference>
<accession>A0A7S0KXV9</accession>
<keyword evidence="1" id="KW-0805">Transcription regulation</keyword>
<evidence type="ECO:0000313" key="3">
    <source>
        <dbReference type="EMBL" id="CAD8596191.1"/>
    </source>
</evidence>
<dbReference type="GO" id="GO:0006325">
    <property type="term" value="P:chromatin organization"/>
    <property type="evidence" value="ECO:0007669"/>
    <property type="project" value="UniProtKB-KW"/>
</dbReference>
<dbReference type="AlphaFoldDB" id="A0A7S0KXV9"/>
<sequence>MNTTQRPHSVNNSSNSSQRIDQGRDEFVKHLQETGEMDQLKQHLTAKLVDCGWFDDMKEVAQDVVRDRGGVTNITVDELVAELVSRGKKSVPSQVKFDMSTQLKDLLEKKPHDEL</sequence>
<protein>
    <recommendedName>
        <fullName evidence="1">Transcription and mRNA export factor ENY2</fullName>
    </recommendedName>
    <alternativeName>
        <fullName evidence="1">Enhancer of yellow 2 transcription factor homolog</fullName>
    </alternativeName>
</protein>
<feature type="region of interest" description="Disordered" evidence="2">
    <location>
        <begin position="1"/>
        <end position="24"/>
    </location>
</feature>
<dbReference type="InterPro" id="IPR018783">
    <property type="entry name" value="TF_ENY2"/>
</dbReference>
<comment type="subcellular location">
    <subcellularLocation>
        <location evidence="1">Nucleus</location>
        <location evidence="1">Nucleoplasm</location>
    </subcellularLocation>
</comment>
<proteinExistence type="inferred from homology"/>
<keyword evidence="1" id="KW-0156">Chromatin regulator</keyword>
<keyword evidence="1" id="KW-0509">mRNA transport</keyword>
<evidence type="ECO:0000256" key="2">
    <source>
        <dbReference type="SAM" id="MobiDB-lite"/>
    </source>
</evidence>
<keyword evidence="1" id="KW-0813">Transport</keyword>
<dbReference type="GO" id="GO:0006406">
    <property type="term" value="P:mRNA export from nucleus"/>
    <property type="evidence" value="ECO:0007669"/>
    <property type="project" value="UniProtKB-UniRule"/>
</dbReference>
<keyword evidence="1" id="KW-0811">Translocation</keyword>
<dbReference type="GO" id="GO:0070390">
    <property type="term" value="C:transcription export complex 2"/>
    <property type="evidence" value="ECO:0007669"/>
    <property type="project" value="UniProtKB-UniRule"/>
</dbReference>
<dbReference type="GO" id="GO:0015031">
    <property type="term" value="P:protein transport"/>
    <property type="evidence" value="ECO:0007669"/>
    <property type="project" value="UniProtKB-KW"/>
</dbReference>
<dbReference type="EMBL" id="HBEX01001545">
    <property type="protein sequence ID" value="CAD8596191.1"/>
    <property type="molecule type" value="Transcribed_RNA"/>
</dbReference>
<name>A0A7S0KXV9_9STRA</name>
<comment type="similarity">
    <text evidence="1">Belongs to the ENY2 family.</text>
</comment>
<dbReference type="GO" id="GO:0003713">
    <property type="term" value="F:transcription coactivator activity"/>
    <property type="evidence" value="ECO:0007669"/>
    <property type="project" value="UniProtKB-UniRule"/>
</dbReference>
<keyword evidence="1" id="KW-0010">Activator</keyword>
<comment type="subunit">
    <text evidence="1">Component of the nuclear pore complex (NPC)-associated TREX-2 complex (transcription and export complex 2). Component of the SAGA transcription coactivator-HAT complex. Within the SAGA complex, participates to a subcomplex of SAGA called the DUB module (deubiquitination module).</text>
</comment>
<keyword evidence="1" id="KW-0804">Transcription</keyword>
<dbReference type="GO" id="GO:0005654">
    <property type="term" value="C:nucleoplasm"/>
    <property type="evidence" value="ECO:0007669"/>
    <property type="project" value="UniProtKB-SubCell"/>
</dbReference>
<reference evidence="3" key="1">
    <citation type="submission" date="2021-01" db="EMBL/GenBank/DDBJ databases">
        <authorList>
            <person name="Corre E."/>
            <person name="Pelletier E."/>
            <person name="Niang G."/>
            <person name="Scheremetjew M."/>
            <person name="Finn R."/>
            <person name="Kale V."/>
            <person name="Holt S."/>
            <person name="Cochrane G."/>
            <person name="Meng A."/>
            <person name="Brown T."/>
            <person name="Cohen L."/>
        </authorList>
    </citation>
    <scope>NUCLEOTIDE SEQUENCE</scope>
</reference>
<gene>
    <name evidence="3" type="ORF">AGLA0713_LOCUS1019</name>
</gene>
<evidence type="ECO:0000256" key="1">
    <source>
        <dbReference type="HAMAP-Rule" id="MF_03046"/>
    </source>
</evidence>
<dbReference type="GO" id="GO:0005643">
    <property type="term" value="C:nuclear pore"/>
    <property type="evidence" value="ECO:0007669"/>
    <property type="project" value="UniProtKB-UniRule"/>
</dbReference>
<dbReference type="HAMAP" id="MF_03046">
    <property type="entry name" value="ENY2_Sus1"/>
    <property type="match status" value="1"/>
</dbReference>
<feature type="compositionally biased region" description="Polar residues" evidence="2">
    <location>
        <begin position="1"/>
        <end position="20"/>
    </location>
</feature>
<keyword evidence="1" id="KW-0653">Protein transport</keyword>
<organism evidence="3">
    <name type="scientific">Asterionellopsis glacialis</name>
    <dbReference type="NCBI Taxonomy" id="33640"/>
    <lineage>
        <taxon>Eukaryota</taxon>
        <taxon>Sar</taxon>
        <taxon>Stramenopiles</taxon>
        <taxon>Ochrophyta</taxon>
        <taxon>Bacillariophyta</taxon>
        <taxon>Fragilariophyceae</taxon>
        <taxon>Fragilariophycidae</taxon>
        <taxon>Fragilariales</taxon>
        <taxon>Fragilariaceae</taxon>
        <taxon>Asterionellopsis</taxon>
    </lineage>
</organism>
<dbReference type="Pfam" id="PF10163">
    <property type="entry name" value="EnY2"/>
    <property type="match status" value="1"/>
</dbReference>
<dbReference type="GO" id="GO:0071819">
    <property type="term" value="C:DUBm complex"/>
    <property type="evidence" value="ECO:0007669"/>
    <property type="project" value="UniProtKB-UniRule"/>
</dbReference>